<dbReference type="AlphaFoldDB" id="A0A1I5YPT7"/>
<reference evidence="9 10" key="1">
    <citation type="submission" date="2016-10" db="EMBL/GenBank/DDBJ databases">
        <authorList>
            <person name="de Groot N.N."/>
        </authorList>
    </citation>
    <scope>NUCLEOTIDE SEQUENCE [LARGE SCALE GENOMIC DNA]</scope>
    <source>
        <strain evidence="10">E92,LMG 26720,CCM 7988</strain>
    </source>
</reference>
<gene>
    <name evidence="9" type="ORF">SAMN04515674_12057</name>
</gene>
<dbReference type="PANTHER" id="PTHR30576">
    <property type="entry name" value="COLANIC BIOSYNTHESIS UDP-GLUCOSE LIPID CARRIER TRANSFERASE"/>
    <property type="match status" value="1"/>
</dbReference>
<feature type="domain" description="Bacterial sugar transferase" evidence="8">
    <location>
        <begin position="267"/>
        <end position="455"/>
    </location>
</feature>
<feature type="transmembrane region" description="Helical" evidence="7">
    <location>
        <begin position="12"/>
        <end position="31"/>
    </location>
</feature>
<dbReference type="InterPro" id="IPR017473">
    <property type="entry name" value="Undecaprenyl-P_gluc_Ptfrase"/>
</dbReference>
<dbReference type="PANTHER" id="PTHR30576:SF0">
    <property type="entry name" value="UNDECAPRENYL-PHOSPHATE N-ACETYLGALACTOSAMINYL 1-PHOSPHATE TRANSFERASE-RELATED"/>
    <property type="match status" value="1"/>
</dbReference>
<evidence type="ECO:0000313" key="10">
    <source>
        <dbReference type="Proteomes" id="UP000199306"/>
    </source>
</evidence>
<dbReference type="OrthoDB" id="9774190at2"/>
<keyword evidence="4 7" id="KW-0812">Transmembrane</keyword>
<dbReference type="Pfam" id="PF13727">
    <property type="entry name" value="CoA_binding_3"/>
    <property type="match status" value="1"/>
</dbReference>
<evidence type="ECO:0000256" key="5">
    <source>
        <dbReference type="ARBA" id="ARBA00022989"/>
    </source>
</evidence>
<proteinExistence type="inferred from homology"/>
<dbReference type="NCBIfam" id="TIGR03025">
    <property type="entry name" value="EPS_sugtrans"/>
    <property type="match status" value="1"/>
</dbReference>
<feature type="transmembrane region" description="Helical" evidence="7">
    <location>
        <begin position="99"/>
        <end position="122"/>
    </location>
</feature>
<evidence type="ECO:0000313" key="9">
    <source>
        <dbReference type="EMBL" id="SFQ46100.1"/>
    </source>
</evidence>
<evidence type="ECO:0000256" key="7">
    <source>
        <dbReference type="SAM" id="Phobius"/>
    </source>
</evidence>
<dbReference type="STRING" id="1079859.SAMN04515674_12057"/>
<dbReference type="GO" id="GO:0016780">
    <property type="term" value="F:phosphotransferase activity, for other substituted phosphate groups"/>
    <property type="evidence" value="ECO:0007669"/>
    <property type="project" value="TreeGrafter"/>
</dbReference>
<keyword evidence="6 7" id="KW-0472">Membrane</keyword>
<protein>
    <submittedName>
        <fullName evidence="9">Putative colanic acid biosysnthesis UDP-glucose lipid carrier transferase</fullName>
    </submittedName>
</protein>
<dbReference type="GO" id="GO:0016020">
    <property type="term" value="C:membrane"/>
    <property type="evidence" value="ECO:0007669"/>
    <property type="project" value="UniProtKB-SubCell"/>
</dbReference>
<feature type="transmembrane region" description="Helical" evidence="7">
    <location>
        <begin position="73"/>
        <end position="93"/>
    </location>
</feature>
<dbReference type="Proteomes" id="UP000199306">
    <property type="component" value="Unassembled WGS sequence"/>
</dbReference>
<comment type="similarity">
    <text evidence="2">Belongs to the bacterial sugar transferase family.</text>
</comment>
<feature type="transmembrane region" description="Helical" evidence="7">
    <location>
        <begin position="269"/>
        <end position="294"/>
    </location>
</feature>
<dbReference type="Pfam" id="PF02397">
    <property type="entry name" value="Bac_transf"/>
    <property type="match status" value="1"/>
</dbReference>
<dbReference type="RefSeq" id="WP_092019630.1">
    <property type="nucleotide sequence ID" value="NZ_FOXH01000020.1"/>
</dbReference>
<dbReference type="NCBIfam" id="TIGR03023">
    <property type="entry name" value="WcaJ_sugtrans"/>
    <property type="match status" value="1"/>
</dbReference>
<dbReference type="InterPro" id="IPR003362">
    <property type="entry name" value="Bact_transf"/>
</dbReference>
<dbReference type="InterPro" id="IPR017475">
    <property type="entry name" value="EPS_sugar_tfrase"/>
</dbReference>
<evidence type="ECO:0000256" key="3">
    <source>
        <dbReference type="ARBA" id="ARBA00022679"/>
    </source>
</evidence>
<dbReference type="EMBL" id="FOXH01000020">
    <property type="protein sequence ID" value="SFQ46100.1"/>
    <property type="molecule type" value="Genomic_DNA"/>
</dbReference>
<sequence length="462" mass="54212">MSTLLNRETYLVRLFSDFCLIFATFVITSVISDRGVFQFDRELLIVLITGWYISSKLINIYDDFRTVRFIDEFLLLFPVVLIQVLMLVVFLFFMDQRHFARTFVAEYSVLLMFLMSVKKYVFKKVFQYFRKRGRNRRNLLIVGSTEIGTSFHDFIHQNPQFGYNSIGFVDNRKNPAINGLYKGNLDELDNVISLHRVDEIIIALPEFDKESINRIILTSDRNAIRTRIIPDYFTFNSNRYKMESFGAYQMVSVRTEPLKHLHWRIVKRLIDLCISLLVTVFIFSWLFPIIALLIKLDSKGSVFYIQDRWGKNNKVIRCLKFRTMKANSDVLVNGQLPQATKNDDRITKLGSFLRKTNLDELPQFLNVIWGDMSVVGPRPHAVPHNIANQEFIDNYSIRHWVKPGITGWAQANGLRGETKNKDLMKKRVSHDIWYIENWTPLLDLKIMLMTAYNMVKGEDMAY</sequence>
<evidence type="ECO:0000259" key="8">
    <source>
        <dbReference type="Pfam" id="PF02397"/>
    </source>
</evidence>
<comment type="subcellular location">
    <subcellularLocation>
        <location evidence="1">Membrane</location>
        <topology evidence="1">Multi-pass membrane protein</topology>
    </subcellularLocation>
</comment>
<name>A0A1I5YPT7_9BACT</name>
<dbReference type="Gene3D" id="3.40.50.720">
    <property type="entry name" value="NAD(P)-binding Rossmann-like Domain"/>
    <property type="match status" value="1"/>
</dbReference>
<accession>A0A1I5YPT7</accession>
<feature type="transmembrane region" description="Helical" evidence="7">
    <location>
        <begin position="43"/>
        <end position="61"/>
    </location>
</feature>
<evidence type="ECO:0000256" key="6">
    <source>
        <dbReference type="ARBA" id="ARBA00023136"/>
    </source>
</evidence>
<keyword evidence="3 9" id="KW-0808">Transferase</keyword>
<evidence type="ECO:0000256" key="2">
    <source>
        <dbReference type="ARBA" id="ARBA00006464"/>
    </source>
</evidence>
<evidence type="ECO:0000256" key="1">
    <source>
        <dbReference type="ARBA" id="ARBA00004141"/>
    </source>
</evidence>
<organism evidence="9 10">
    <name type="scientific">Pseudarcicella hirudinis</name>
    <dbReference type="NCBI Taxonomy" id="1079859"/>
    <lineage>
        <taxon>Bacteria</taxon>
        <taxon>Pseudomonadati</taxon>
        <taxon>Bacteroidota</taxon>
        <taxon>Cytophagia</taxon>
        <taxon>Cytophagales</taxon>
        <taxon>Flectobacillaceae</taxon>
        <taxon>Pseudarcicella</taxon>
    </lineage>
</organism>
<keyword evidence="5 7" id="KW-1133">Transmembrane helix</keyword>
<evidence type="ECO:0000256" key="4">
    <source>
        <dbReference type="ARBA" id="ARBA00022692"/>
    </source>
</evidence>
<keyword evidence="10" id="KW-1185">Reference proteome</keyword>